<evidence type="ECO:0000256" key="1">
    <source>
        <dbReference type="SAM" id="MobiDB-lite"/>
    </source>
</evidence>
<dbReference type="GO" id="GO:0036064">
    <property type="term" value="C:ciliary basal body"/>
    <property type="evidence" value="ECO:0007669"/>
    <property type="project" value="TreeGrafter"/>
</dbReference>
<evidence type="ECO:0000313" key="3">
    <source>
        <dbReference type="Proteomes" id="UP001249851"/>
    </source>
</evidence>
<dbReference type="GO" id="GO:0008017">
    <property type="term" value="F:microtubule binding"/>
    <property type="evidence" value="ECO:0007669"/>
    <property type="project" value="TreeGrafter"/>
</dbReference>
<comment type="caution">
    <text evidence="2">The sequence shown here is derived from an EMBL/GenBank/DDBJ whole genome shotgun (WGS) entry which is preliminary data.</text>
</comment>
<dbReference type="PANTHER" id="PTHR31022:SF4">
    <property type="entry name" value="CENTRIOLE, CILIA AND SPINDLE-ASSOCIATED PROTEIN"/>
    <property type="match status" value="1"/>
</dbReference>
<accession>A0AAD9QH04</accession>
<proteinExistence type="predicted"/>
<gene>
    <name evidence="2" type="ORF">P5673_016293</name>
</gene>
<dbReference type="Proteomes" id="UP001249851">
    <property type="component" value="Unassembled WGS sequence"/>
</dbReference>
<feature type="region of interest" description="Disordered" evidence="1">
    <location>
        <begin position="31"/>
        <end position="204"/>
    </location>
</feature>
<evidence type="ECO:0000313" key="2">
    <source>
        <dbReference type="EMBL" id="KAK2561149.1"/>
    </source>
</evidence>
<dbReference type="InterPro" id="IPR029774">
    <property type="entry name" value="CSAP"/>
</dbReference>
<dbReference type="Pfam" id="PF15748">
    <property type="entry name" value="CCSAP"/>
    <property type="match status" value="1"/>
</dbReference>
<name>A0AAD9QH04_ACRCE</name>
<dbReference type="GO" id="GO:0005819">
    <property type="term" value="C:spindle"/>
    <property type="evidence" value="ECO:0007669"/>
    <property type="project" value="TreeGrafter"/>
</dbReference>
<dbReference type="GO" id="GO:1901673">
    <property type="term" value="P:regulation of mitotic spindle assembly"/>
    <property type="evidence" value="ECO:0007669"/>
    <property type="project" value="TreeGrafter"/>
</dbReference>
<sequence>MVYSSVYRRSYREPSWDDYSKKEFFSKLQYRSDRRSVEHRHQPWKWNGETESDDENVEEIPADDGSYEGGRRWRKRVDRMGRSIPKQAWEEEKKDVQQPIHGKSLPPPEKLTYGEEDENKQKQSHEAKRMNHYNQKDEDDPKYSATDKAIVLPKEQECEEKKANNHKQSHHARPDNRNHRSSKKNYRSRSTSPGKKRLAKDEQNKVPFLPYGMANEGPVDMWKTHNVLASKAEVYPAALRAQKRRQEEIKMKAEVREEAVRKKELPGHFDADIAFPKSWWLTEYQRNYCREEDVKRHFLR</sequence>
<protein>
    <submittedName>
        <fullName evidence="2">Centriole</fullName>
    </submittedName>
</protein>
<keyword evidence="3" id="KW-1185">Reference proteome</keyword>
<dbReference type="AlphaFoldDB" id="A0AAD9QH04"/>
<dbReference type="PANTHER" id="PTHR31022">
    <property type="entry name" value="CENTRIOLE, CILIA AND SPINDLE-ASSOCIATED PROTEIN"/>
    <property type="match status" value="1"/>
</dbReference>
<feature type="compositionally biased region" description="Basic and acidic residues" evidence="1">
    <location>
        <begin position="119"/>
        <end position="142"/>
    </location>
</feature>
<feature type="compositionally biased region" description="Acidic residues" evidence="1">
    <location>
        <begin position="50"/>
        <end position="66"/>
    </location>
</feature>
<dbReference type="GO" id="GO:0035869">
    <property type="term" value="C:ciliary transition zone"/>
    <property type="evidence" value="ECO:0007669"/>
    <property type="project" value="TreeGrafter"/>
</dbReference>
<reference evidence="2" key="1">
    <citation type="journal article" date="2023" name="G3 (Bethesda)">
        <title>Whole genome assembly and annotation of the endangered Caribbean coral Acropora cervicornis.</title>
        <authorList>
            <person name="Selwyn J.D."/>
            <person name="Vollmer S.V."/>
        </authorList>
    </citation>
    <scope>NUCLEOTIDE SEQUENCE</scope>
    <source>
        <strain evidence="2">K2</strain>
    </source>
</reference>
<feature type="compositionally biased region" description="Basic and acidic residues" evidence="1">
    <location>
        <begin position="31"/>
        <end position="41"/>
    </location>
</feature>
<feature type="compositionally biased region" description="Basic and acidic residues" evidence="1">
    <location>
        <begin position="154"/>
        <end position="163"/>
    </location>
</feature>
<reference evidence="2" key="2">
    <citation type="journal article" date="2023" name="Science">
        <title>Genomic signatures of disease resistance in endangered staghorn corals.</title>
        <authorList>
            <person name="Vollmer S.V."/>
            <person name="Selwyn J.D."/>
            <person name="Despard B.A."/>
            <person name="Roesel C.L."/>
        </authorList>
    </citation>
    <scope>NUCLEOTIDE SEQUENCE</scope>
    <source>
        <strain evidence="2">K2</strain>
    </source>
</reference>
<organism evidence="2 3">
    <name type="scientific">Acropora cervicornis</name>
    <name type="common">Staghorn coral</name>
    <dbReference type="NCBI Taxonomy" id="6130"/>
    <lineage>
        <taxon>Eukaryota</taxon>
        <taxon>Metazoa</taxon>
        <taxon>Cnidaria</taxon>
        <taxon>Anthozoa</taxon>
        <taxon>Hexacorallia</taxon>
        <taxon>Scleractinia</taxon>
        <taxon>Astrocoeniina</taxon>
        <taxon>Acroporidae</taxon>
        <taxon>Acropora</taxon>
    </lineage>
</organism>
<dbReference type="EMBL" id="JARQWQ010000034">
    <property type="protein sequence ID" value="KAK2561149.1"/>
    <property type="molecule type" value="Genomic_DNA"/>
</dbReference>
<dbReference type="GO" id="GO:0005814">
    <property type="term" value="C:centriole"/>
    <property type="evidence" value="ECO:0007669"/>
    <property type="project" value="TreeGrafter"/>
</dbReference>